<dbReference type="STRING" id="1121939.L861_22395"/>
<evidence type="ECO:0000313" key="7">
    <source>
        <dbReference type="Proteomes" id="UP000014463"/>
    </source>
</evidence>
<dbReference type="Gene3D" id="1.10.10.10">
    <property type="entry name" value="Winged helix-like DNA-binding domain superfamily/Winged helix DNA-binding domain"/>
    <property type="match status" value="1"/>
</dbReference>
<dbReference type="PROSITE" id="PS50931">
    <property type="entry name" value="HTH_LYSR"/>
    <property type="match status" value="1"/>
</dbReference>
<evidence type="ECO:0000259" key="5">
    <source>
        <dbReference type="PROSITE" id="PS50931"/>
    </source>
</evidence>
<dbReference type="AlphaFoldDB" id="S2KLP2"/>
<reference evidence="6 7" key="1">
    <citation type="journal article" date="2013" name="Genome Announc.">
        <title>Draft genome sequence of the moderately halophilic gammaproteobacterium Halomonas anticariensis FP35.</title>
        <authorList>
            <person name="Tahrioui A."/>
            <person name="Quesada E."/>
            <person name="Llamas I."/>
        </authorList>
    </citation>
    <scope>NUCLEOTIDE SEQUENCE [LARGE SCALE GENOMIC DNA]</scope>
    <source>
        <strain evidence="7">DSM 16096 / CECT 5854 / LMG 22089 / FP35</strain>
    </source>
</reference>
<dbReference type="EMBL" id="ASTJ01000022">
    <property type="protein sequence ID" value="EPC03062.1"/>
    <property type="molecule type" value="Genomic_DNA"/>
</dbReference>
<dbReference type="eggNOG" id="COG0583">
    <property type="taxonomic scope" value="Bacteria"/>
</dbReference>
<keyword evidence="4" id="KW-0804">Transcription</keyword>
<dbReference type="InterPro" id="IPR005119">
    <property type="entry name" value="LysR_subst-bd"/>
</dbReference>
<dbReference type="PANTHER" id="PTHR30537">
    <property type="entry name" value="HTH-TYPE TRANSCRIPTIONAL REGULATOR"/>
    <property type="match status" value="1"/>
</dbReference>
<dbReference type="InterPro" id="IPR036388">
    <property type="entry name" value="WH-like_DNA-bd_sf"/>
</dbReference>
<comment type="caution">
    <text evidence="6">The sequence shown here is derived from an EMBL/GenBank/DDBJ whole genome shotgun (WGS) entry which is preliminary data.</text>
</comment>
<evidence type="ECO:0000313" key="6">
    <source>
        <dbReference type="EMBL" id="EPC03062.1"/>
    </source>
</evidence>
<organism evidence="6 7">
    <name type="scientific">Litchfieldella anticariensis (strain DSM 16096 / CECT 5854 / CIP 108499 / LMG 22089 / FP35)</name>
    <name type="common">Halomonas anticariensis</name>
    <dbReference type="NCBI Taxonomy" id="1121939"/>
    <lineage>
        <taxon>Bacteria</taxon>
        <taxon>Pseudomonadati</taxon>
        <taxon>Pseudomonadota</taxon>
        <taxon>Gammaproteobacteria</taxon>
        <taxon>Oceanospirillales</taxon>
        <taxon>Halomonadaceae</taxon>
        <taxon>Litchfieldella</taxon>
    </lineage>
</organism>
<dbReference type="Pfam" id="PF00126">
    <property type="entry name" value="HTH_1"/>
    <property type="match status" value="1"/>
</dbReference>
<dbReference type="GO" id="GO:0043565">
    <property type="term" value="F:sequence-specific DNA binding"/>
    <property type="evidence" value="ECO:0007669"/>
    <property type="project" value="TreeGrafter"/>
</dbReference>
<keyword evidence="7" id="KW-1185">Reference proteome</keyword>
<dbReference type="GO" id="GO:0006351">
    <property type="term" value="P:DNA-templated transcription"/>
    <property type="evidence" value="ECO:0007669"/>
    <property type="project" value="TreeGrafter"/>
</dbReference>
<feature type="domain" description="HTH lysR-type" evidence="5">
    <location>
        <begin position="7"/>
        <end position="64"/>
    </location>
</feature>
<sequence length="302" mass="33847">MVQNMRLAWDDLRLFLAIARAGTLAGASRTLGVNHSTVFRRLNAMETGLEVRLFERLPEGYVLTAAGEIMRHRAERVEEETQAVERELRGRDVRLSGRICVTTTDTLANGFLAPLFAGFCERYSGIELELLIVNAFLDLARREADVAIRPTEAPPENLIGRRLGTIRWGLYGARDYLRERPRLHDPSRPEGHCFIAGNDMIRHLASSRWLNERVPSEAVAIRTNSVVAAMGAARAGAGLAMLPHYMARQERELECVLAIGPEVATDLWLLVHPDLRHSARIRAFMAFTVETVGARWAELEDV</sequence>
<name>S2KLP2_LITA3</name>
<dbReference type="SUPFAM" id="SSF46785">
    <property type="entry name" value="Winged helix' DNA-binding domain"/>
    <property type="match status" value="1"/>
</dbReference>
<keyword evidence="2" id="KW-0805">Transcription regulation</keyword>
<dbReference type="Proteomes" id="UP000014463">
    <property type="component" value="Unassembled WGS sequence"/>
</dbReference>
<dbReference type="InterPro" id="IPR058163">
    <property type="entry name" value="LysR-type_TF_proteobact-type"/>
</dbReference>
<evidence type="ECO:0000256" key="1">
    <source>
        <dbReference type="ARBA" id="ARBA00009437"/>
    </source>
</evidence>
<evidence type="ECO:0000256" key="3">
    <source>
        <dbReference type="ARBA" id="ARBA00023125"/>
    </source>
</evidence>
<proteinExistence type="inferred from homology"/>
<dbReference type="GO" id="GO:0003700">
    <property type="term" value="F:DNA-binding transcription factor activity"/>
    <property type="evidence" value="ECO:0007669"/>
    <property type="project" value="InterPro"/>
</dbReference>
<dbReference type="Gene3D" id="3.40.190.290">
    <property type="match status" value="1"/>
</dbReference>
<dbReference type="PATRIC" id="fig|1121939.11.peg.1485"/>
<gene>
    <name evidence="6" type="ORF">L861_22395</name>
</gene>
<dbReference type="Pfam" id="PF03466">
    <property type="entry name" value="LysR_substrate"/>
    <property type="match status" value="1"/>
</dbReference>
<accession>S2KLP2</accession>
<dbReference type="PANTHER" id="PTHR30537:SF3">
    <property type="entry name" value="TRANSCRIPTIONAL REGULATORY PROTEIN"/>
    <property type="match status" value="1"/>
</dbReference>
<keyword evidence="3" id="KW-0238">DNA-binding</keyword>
<dbReference type="InterPro" id="IPR000847">
    <property type="entry name" value="LysR_HTH_N"/>
</dbReference>
<comment type="similarity">
    <text evidence="1">Belongs to the LysR transcriptional regulatory family.</text>
</comment>
<dbReference type="SUPFAM" id="SSF53850">
    <property type="entry name" value="Periplasmic binding protein-like II"/>
    <property type="match status" value="1"/>
</dbReference>
<evidence type="ECO:0000256" key="4">
    <source>
        <dbReference type="ARBA" id="ARBA00023163"/>
    </source>
</evidence>
<protein>
    <recommendedName>
        <fullName evidence="5">HTH lysR-type domain-containing protein</fullName>
    </recommendedName>
</protein>
<evidence type="ECO:0000256" key="2">
    <source>
        <dbReference type="ARBA" id="ARBA00023015"/>
    </source>
</evidence>
<dbReference type="InterPro" id="IPR036390">
    <property type="entry name" value="WH_DNA-bd_sf"/>
</dbReference>